<dbReference type="InterPro" id="IPR050145">
    <property type="entry name" value="Centrin_CML-like"/>
</dbReference>
<dbReference type="InterPro" id="IPR018247">
    <property type="entry name" value="EF_Hand_1_Ca_BS"/>
</dbReference>
<dbReference type="HOGENOM" id="CLU_337248_0_0_1"/>
<dbReference type="InterPro" id="IPR002048">
    <property type="entry name" value="EF_hand_dom"/>
</dbReference>
<organism evidence="5 6">
    <name type="scientific">Phytophthora ramorum</name>
    <name type="common">Sudden oak death agent</name>
    <dbReference type="NCBI Taxonomy" id="164328"/>
    <lineage>
        <taxon>Eukaryota</taxon>
        <taxon>Sar</taxon>
        <taxon>Stramenopiles</taxon>
        <taxon>Oomycota</taxon>
        <taxon>Peronosporomycetes</taxon>
        <taxon>Peronosporales</taxon>
        <taxon>Peronosporaceae</taxon>
        <taxon>Phytophthora</taxon>
    </lineage>
</organism>
<evidence type="ECO:0000256" key="2">
    <source>
        <dbReference type="ARBA" id="ARBA00022837"/>
    </source>
</evidence>
<feature type="domain" description="EF-hand" evidence="4">
    <location>
        <begin position="763"/>
        <end position="798"/>
    </location>
</feature>
<dbReference type="SMART" id="SM00054">
    <property type="entry name" value="EFh"/>
    <property type="match status" value="6"/>
</dbReference>
<name>H3HED6_PHYRM</name>
<feature type="domain" description="EF-hand" evidence="4">
    <location>
        <begin position="560"/>
        <end position="595"/>
    </location>
</feature>
<dbReference type="Proteomes" id="UP000005238">
    <property type="component" value="Unassembled WGS sequence"/>
</dbReference>
<dbReference type="PROSITE" id="PS00018">
    <property type="entry name" value="EF_HAND_1"/>
    <property type="match status" value="3"/>
</dbReference>
<keyword evidence="6" id="KW-1185">Reference proteome</keyword>
<dbReference type="eggNOG" id="ENOG502SEGT">
    <property type="taxonomic scope" value="Eukaryota"/>
</dbReference>
<feature type="coiled-coil region" evidence="3">
    <location>
        <begin position="169"/>
        <end position="235"/>
    </location>
</feature>
<evidence type="ECO:0000313" key="6">
    <source>
        <dbReference type="Proteomes" id="UP000005238"/>
    </source>
</evidence>
<reference evidence="5" key="2">
    <citation type="submission" date="2015-06" db="UniProtKB">
        <authorList>
            <consortium name="EnsemblProtists"/>
        </authorList>
    </citation>
    <scope>IDENTIFICATION</scope>
    <source>
        <strain evidence="5">Pr102</strain>
    </source>
</reference>
<dbReference type="EMBL" id="DS566137">
    <property type="status" value="NOT_ANNOTATED_CDS"/>
    <property type="molecule type" value="Genomic_DNA"/>
</dbReference>
<keyword evidence="2" id="KW-0106">Calcium</keyword>
<evidence type="ECO:0000313" key="5">
    <source>
        <dbReference type="EnsemblProtists" id="Phyra97049"/>
    </source>
</evidence>
<dbReference type="PROSITE" id="PS50222">
    <property type="entry name" value="EF_HAND_2"/>
    <property type="match status" value="4"/>
</dbReference>
<dbReference type="VEuPathDB" id="FungiDB:KRP23_13694"/>
<dbReference type="EnsemblProtists" id="Phyra97049">
    <property type="protein sequence ID" value="Phyra97049"/>
    <property type="gene ID" value="Phyra97049"/>
</dbReference>
<dbReference type="AlphaFoldDB" id="H3HED6"/>
<feature type="domain" description="EF-hand" evidence="4">
    <location>
        <begin position="354"/>
        <end position="389"/>
    </location>
</feature>
<reference evidence="6" key="1">
    <citation type="journal article" date="2006" name="Science">
        <title>Phytophthora genome sequences uncover evolutionary origins and mechanisms of pathogenesis.</title>
        <authorList>
            <person name="Tyler B.M."/>
            <person name="Tripathy S."/>
            <person name="Zhang X."/>
            <person name="Dehal P."/>
            <person name="Jiang R.H."/>
            <person name="Aerts A."/>
            <person name="Arredondo F.D."/>
            <person name="Baxter L."/>
            <person name="Bensasson D."/>
            <person name="Beynon J.L."/>
            <person name="Chapman J."/>
            <person name="Damasceno C.M."/>
            <person name="Dorrance A.E."/>
            <person name="Dou D."/>
            <person name="Dickerman A.W."/>
            <person name="Dubchak I.L."/>
            <person name="Garbelotto M."/>
            <person name="Gijzen M."/>
            <person name="Gordon S.G."/>
            <person name="Govers F."/>
            <person name="Grunwald N.J."/>
            <person name="Huang W."/>
            <person name="Ivors K.L."/>
            <person name="Jones R.W."/>
            <person name="Kamoun S."/>
            <person name="Krampis K."/>
            <person name="Lamour K.H."/>
            <person name="Lee M.K."/>
            <person name="McDonald W.H."/>
            <person name="Medina M."/>
            <person name="Meijer H.J."/>
            <person name="Nordberg E.K."/>
            <person name="Maclean D.J."/>
            <person name="Ospina-Giraldo M.D."/>
            <person name="Morris P.F."/>
            <person name="Phuntumart V."/>
            <person name="Putnam N.H."/>
            <person name="Rash S."/>
            <person name="Rose J.K."/>
            <person name="Sakihama Y."/>
            <person name="Salamov A.A."/>
            <person name="Savidor A."/>
            <person name="Scheuring C.F."/>
            <person name="Smith B.M."/>
            <person name="Sobral B.W."/>
            <person name="Terry A."/>
            <person name="Torto-Alalibo T.A."/>
            <person name="Win J."/>
            <person name="Xu Z."/>
            <person name="Zhang H."/>
            <person name="Grigoriev I.V."/>
            <person name="Rokhsar D.S."/>
            <person name="Boore J.L."/>
        </authorList>
    </citation>
    <scope>NUCLEOTIDE SEQUENCE [LARGE SCALE GENOMIC DNA]</scope>
    <source>
        <strain evidence="6">Pr102</strain>
    </source>
</reference>
<dbReference type="PANTHER" id="PTHR23050">
    <property type="entry name" value="CALCIUM BINDING PROTEIN"/>
    <property type="match status" value="1"/>
</dbReference>
<feature type="domain" description="EF-hand" evidence="4">
    <location>
        <begin position="420"/>
        <end position="455"/>
    </location>
</feature>
<evidence type="ECO:0000256" key="3">
    <source>
        <dbReference type="SAM" id="Coils"/>
    </source>
</evidence>
<keyword evidence="3" id="KW-0175">Coiled coil</keyword>
<dbReference type="InterPro" id="IPR011992">
    <property type="entry name" value="EF-hand-dom_pair"/>
</dbReference>
<accession>H3HED6</accession>
<dbReference type="Gene3D" id="1.10.238.10">
    <property type="entry name" value="EF-hand"/>
    <property type="match status" value="3"/>
</dbReference>
<dbReference type="VEuPathDB" id="FungiDB:KRP22_8349"/>
<dbReference type="InParanoid" id="H3HED6"/>
<proteinExistence type="predicted"/>
<dbReference type="Pfam" id="PF13833">
    <property type="entry name" value="EF-hand_8"/>
    <property type="match status" value="1"/>
</dbReference>
<evidence type="ECO:0000256" key="1">
    <source>
        <dbReference type="ARBA" id="ARBA00022737"/>
    </source>
</evidence>
<dbReference type="SUPFAM" id="SSF47473">
    <property type="entry name" value="EF-hand"/>
    <property type="match status" value="2"/>
</dbReference>
<protein>
    <recommendedName>
        <fullName evidence="4">EF-hand domain-containing protein</fullName>
    </recommendedName>
</protein>
<dbReference type="STRING" id="164328.H3HED6"/>
<evidence type="ECO:0000259" key="4">
    <source>
        <dbReference type="PROSITE" id="PS50222"/>
    </source>
</evidence>
<keyword evidence="1" id="KW-0677">Repeat</keyword>
<dbReference type="GO" id="GO:0005509">
    <property type="term" value="F:calcium ion binding"/>
    <property type="evidence" value="ECO:0007669"/>
    <property type="project" value="InterPro"/>
</dbReference>
<sequence length="845" mass="96482">MWASSTHLGPSGEVFNLHAVVDWVELQLWNHFDNGFDVFLGVGAFGRQEEASESGEDIDENDSTSIADPAFAFTQPFLPVEWSLVASTSIRQLFFHSEVERLANFREFVLYGDLEQELDNDEGLQIHEDHLTAFKTCQFSAQYLDHCVENLSQRLQHYSDDHHVLADTRAQLTRKNKSWKAQRRRLQKENDDLDLLIATYKRVLEKNERERERRLEKEVSKAQRIEEEKQRFLQRVLKRHQREDYEAFISKFAENRKQRAARRIQAFFRSIKSILQVQRYAVENHAAILLQAVWKRFVHVKEYPHRVESRKQEAEMLLMAQSEGELRQWMAAMEQQQREEAIARAMVFVLAHKTKGTDYHALFSEIDLRKDDVLDRAELRLGAKSFGVRLDRKITRAAAIYESATAFLTVLGKSSTDYRAFRDALAHIFYEFDADRNGELDVDELVTCMSSFNLQLSSENISLLRELFIGDRESDTVGAAEFISFVLAHSSSSSDEDELGLLGYRIREAIMARVSQAQAQAENIEDAVRLVFGAAYKRKDQQRCSIQDFMRVLGRLRLGVTRAQIARLVVRLDRDGDRSISFDELLIWLRMRSKRLADGDLAASPGRATASQMALQIATKKAKALRILLDNLASGSGFSASLTFLESQNLPSMVGDEVLAQLCGVLALPQYSAASVAHEMMALLDLNANGVTTLKEWLTFAQYENTEDGEDPVVIEAMRTALKGSENDDPERLMLWFSELPGDLEEILRLVIKSWQIEHQKISRTDLAADLYKRFDADGNGCLAVRELLQGFMSFGVILTEYEARVLLVAFDLDGDSCWSKSEFMAFVDKLFPTEPLKPGAFLDE</sequence>